<keyword evidence="9 13" id="KW-1015">Disulfide bond</keyword>
<evidence type="ECO:0000256" key="11">
    <source>
        <dbReference type="ARBA" id="ARBA00029855"/>
    </source>
</evidence>
<keyword evidence="10" id="KW-0325">Glycoprotein</keyword>
<dbReference type="OrthoDB" id="6103690at2759"/>
<dbReference type="GO" id="GO:0005576">
    <property type="term" value="C:extracellular region"/>
    <property type="evidence" value="ECO:0007669"/>
    <property type="project" value="UniProtKB-SubCell"/>
</dbReference>
<evidence type="ECO:0000256" key="9">
    <source>
        <dbReference type="ARBA" id="ARBA00023157"/>
    </source>
</evidence>
<feature type="domain" description="Sushi" evidence="15">
    <location>
        <begin position="139"/>
        <end position="201"/>
    </location>
</feature>
<feature type="disulfide bond" evidence="13">
    <location>
        <begin position="204"/>
        <end position="247"/>
    </location>
</feature>
<dbReference type="InterPro" id="IPR035976">
    <property type="entry name" value="Sushi/SCR/CCP_sf"/>
</dbReference>
<feature type="domain" description="Sushi" evidence="15">
    <location>
        <begin position="81"/>
        <end position="138"/>
    </location>
</feature>
<evidence type="ECO:0000256" key="8">
    <source>
        <dbReference type="ARBA" id="ARBA00022737"/>
    </source>
</evidence>
<accession>A0A8C6KSW6</accession>
<dbReference type="GeneTree" id="ENSGT00940000157228"/>
<sequence length="347" mass="38464">MGGVIIFILLLTSVKSQHNNVCSRPELDDNIDTSGIQRFISPGVEVALSCKQGYTPVLGPRKIVCTVSGQWTKTKFQCIPKLCPYPDPVTNGEMYYEDTTYQSMINYTCNEGYILTGSSFSVCQANGTWSSSAPLCTPVTCGLAPIPQFGLVIYSRRVRGGTVDYGMVATYSCLPPYAVFGKATAECTASGYWTETPECEMVMCPPPENIERGYVSNNNKLEYDFKEKVRYGCRGDYVLEGSLEVVCQRDGKWSEKPSCKAPCSVGIQRGRILYKGVKTWIEDFNPNVVLHKDVVSVYCMNKVMKCGYAVTTQCMDGTLNIPECFEEPNAINYTVHSNLLPSEIEQC</sequence>
<evidence type="ECO:0000256" key="12">
    <source>
        <dbReference type="ARBA" id="ARBA00033414"/>
    </source>
</evidence>
<protein>
    <recommendedName>
        <fullName evidence="3">Beta-2-glycoprotein 1</fullName>
    </recommendedName>
    <alternativeName>
        <fullName evidence="11">Apolipoprotein H</fullName>
    </alternativeName>
    <alternativeName>
        <fullName evidence="12">Beta-2-glycoprotein I</fullName>
    </alternativeName>
</protein>
<dbReference type="PROSITE" id="PS50923">
    <property type="entry name" value="SUSHI"/>
    <property type="match status" value="4"/>
</dbReference>
<evidence type="ECO:0000256" key="4">
    <source>
        <dbReference type="ARBA" id="ARBA00022525"/>
    </source>
</evidence>
<feature type="domain" description="Sushi" evidence="15">
    <location>
        <begin position="20"/>
        <end position="80"/>
    </location>
</feature>
<evidence type="ECO:0000256" key="1">
    <source>
        <dbReference type="ARBA" id="ARBA00003651"/>
    </source>
</evidence>
<evidence type="ECO:0000256" key="14">
    <source>
        <dbReference type="SAM" id="SignalP"/>
    </source>
</evidence>
<dbReference type="Ensembl" id="ENSNFUT00015009516.1">
    <property type="protein sequence ID" value="ENSNFUP00015009049.1"/>
    <property type="gene ID" value="ENSNFUG00015004413.1"/>
</dbReference>
<evidence type="ECO:0000256" key="7">
    <source>
        <dbReference type="ARBA" id="ARBA00022729"/>
    </source>
</evidence>
<dbReference type="Pfam" id="PF00084">
    <property type="entry name" value="Sushi"/>
    <property type="match status" value="4"/>
</dbReference>
<evidence type="ECO:0000313" key="17">
    <source>
        <dbReference type="Ensembl" id="ENSNFUP00015009049.1"/>
    </source>
</evidence>
<keyword evidence="8" id="KW-0677">Repeat</keyword>
<dbReference type="Pfam" id="PF09014">
    <property type="entry name" value="Sushi_2"/>
    <property type="match status" value="1"/>
</dbReference>
<evidence type="ECO:0000256" key="2">
    <source>
        <dbReference type="ARBA" id="ARBA00004613"/>
    </source>
</evidence>
<dbReference type="InterPro" id="IPR015104">
    <property type="entry name" value="Sushi_2"/>
</dbReference>
<keyword evidence="7 14" id="KW-0732">Signal</keyword>
<gene>
    <name evidence="17" type="primary">APOH</name>
    <name evidence="16" type="ORF">G4P62_001422</name>
</gene>
<evidence type="ECO:0000313" key="16">
    <source>
        <dbReference type="EMBL" id="KAF7223841.1"/>
    </source>
</evidence>
<dbReference type="Proteomes" id="UP000694548">
    <property type="component" value="Chromosome sgr02"/>
</dbReference>
<evidence type="ECO:0000256" key="10">
    <source>
        <dbReference type="ARBA" id="ARBA00023180"/>
    </source>
</evidence>
<reference evidence="16" key="2">
    <citation type="submission" date="2020-03" db="EMBL/GenBank/DDBJ databases">
        <title>Intra-Species Differences in Population Size shape Life History and Genome Evolution.</title>
        <authorList>
            <person name="Willemsen D."/>
            <person name="Cui R."/>
            <person name="Valenzano D.R."/>
        </authorList>
    </citation>
    <scope>NUCLEOTIDE SEQUENCE</scope>
    <source>
        <strain evidence="16">GRZ</strain>
        <tissue evidence="16">Whole</tissue>
    </source>
</reference>
<dbReference type="Gene3D" id="2.10.70.10">
    <property type="entry name" value="Complement Module, domain 1"/>
    <property type="match status" value="5"/>
</dbReference>
<feature type="domain" description="Sushi" evidence="15">
    <location>
        <begin position="202"/>
        <end position="261"/>
    </location>
</feature>
<dbReference type="InterPro" id="IPR000436">
    <property type="entry name" value="Sushi_SCR_CCP_dom"/>
</dbReference>
<feature type="signal peptide" evidence="14">
    <location>
        <begin position="1"/>
        <end position="16"/>
    </location>
</feature>
<dbReference type="OMA" id="NWSEKPS"/>
<name>A0A8C6KSW6_NOTFU</name>
<dbReference type="GO" id="GO:0008201">
    <property type="term" value="F:heparin binding"/>
    <property type="evidence" value="ECO:0007669"/>
    <property type="project" value="UniProtKB-KW"/>
</dbReference>
<dbReference type="KEGG" id="nfu:107391641"/>
<dbReference type="CDD" id="cd00033">
    <property type="entry name" value="CCP"/>
    <property type="match status" value="4"/>
</dbReference>
<evidence type="ECO:0000256" key="6">
    <source>
        <dbReference type="ARBA" id="ARBA00022674"/>
    </source>
</evidence>
<feature type="disulfide bond" evidence="13">
    <location>
        <begin position="109"/>
        <end position="136"/>
    </location>
</feature>
<keyword evidence="18" id="KW-1185">Reference proteome</keyword>
<dbReference type="SMART" id="SM00032">
    <property type="entry name" value="CCP"/>
    <property type="match status" value="4"/>
</dbReference>
<keyword evidence="6" id="KW-0358">Heparin-binding</keyword>
<dbReference type="InterPro" id="IPR050350">
    <property type="entry name" value="Compl-Cell_Adhes-Reg"/>
</dbReference>
<keyword evidence="4" id="KW-0964">Secreted</keyword>
<proteinExistence type="predicted"/>
<comment type="subcellular location">
    <subcellularLocation>
        <location evidence="2">Secreted</location>
    </subcellularLocation>
</comment>
<evidence type="ECO:0000256" key="3">
    <source>
        <dbReference type="ARBA" id="ARBA00020104"/>
    </source>
</evidence>
<evidence type="ECO:0000259" key="15">
    <source>
        <dbReference type="PROSITE" id="PS50923"/>
    </source>
</evidence>
<organism evidence="17 18">
    <name type="scientific">Nothobranchius furzeri</name>
    <name type="common">Turquoise killifish</name>
    <dbReference type="NCBI Taxonomy" id="105023"/>
    <lineage>
        <taxon>Eukaryota</taxon>
        <taxon>Metazoa</taxon>
        <taxon>Chordata</taxon>
        <taxon>Craniata</taxon>
        <taxon>Vertebrata</taxon>
        <taxon>Euteleostomi</taxon>
        <taxon>Actinopterygii</taxon>
        <taxon>Neopterygii</taxon>
        <taxon>Teleostei</taxon>
        <taxon>Neoteleostei</taxon>
        <taxon>Acanthomorphata</taxon>
        <taxon>Ovalentaria</taxon>
        <taxon>Atherinomorphae</taxon>
        <taxon>Cyprinodontiformes</taxon>
        <taxon>Nothobranchiidae</taxon>
        <taxon>Nothobranchius</taxon>
    </lineage>
</organism>
<dbReference type="Proteomes" id="UP000822369">
    <property type="component" value="Chromosome 4"/>
</dbReference>
<evidence type="ECO:0000313" key="18">
    <source>
        <dbReference type="Proteomes" id="UP000694548"/>
    </source>
</evidence>
<evidence type="ECO:0000256" key="13">
    <source>
        <dbReference type="PROSITE-ProRule" id="PRU00302"/>
    </source>
</evidence>
<reference evidence="17" key="3">
    <citation type="submission" date="2025-05" db="UniProtKB">
        <authorList>
            <consortium name="Ensembl"/>
        </authorList>
    </citation>
    <scope>IDENTIFICATION</scope>
</reference>
<dbReference type="AlphaFoldDB" id="A0A8C6KSW6"/>
<reference evidence="17" key="1">
    <citation type="submission" date="2014-08" db="EMBL/GenBank/DDBJ databases">
        <authorList>
            <person name="Senf B."/>
            <person name="Petzold A."/>
            <person name="Downie B.R."/>
            <person name="Koch P."/>
            <person name="Platzer M."/>
        </authorList>
    </citation>
    <scope>NUCLEOTIDE SEQUENCE [LARGE SCALE GENOMIC DNA]</scope>
    <source>
        <strain evidence="17">GRZ</strain>
    </source>
</reference>
<dbReference type="SUPFAM" id="SSF57535">
    <property type="entry name" value="Complement control module/SCR domain"/>
    <property type="match status" value="5"/>
</dbReference>
<dbReference type="PANTHER" id="PTHR19325:SF573">
    <property type="entry name" value="MEMBRANE COFACTOR PROTEIN"/>
    <property type="match status" value="1"/>
</dbReference>
<feature type="disulfide bond" evidence="13">
    <location>
        <begin position="22"/>
        <end position="65"/>
    </location>
</feature>
<keyword evidence="5 13" id="KW-0768">Sushi</keyword>
<feature type="chain" id="PRO_5044681252" description="Beta-2-glycoprotein 1" evidence="14">
    <location>
        <begin position="17"/>
        <end position="347"/>
    </location>
</feature>
<comment type="function">
    <text evidence="1">Binds to various kinds of negatively charged substances such as heparin, phospholipids, and dextran sulfate. May prevent activation of the intrinsic blood coagulation cascade by binding to phospholipids on the surface of damaged cells.</text>
</comment>
<dbReference type="EMBL" id="JAAVVJ010000004">
    <property type="protein sequence ID" value="KAF7223841.1"/>
    <property type="molecule type" value="Genomic_DNA"/>
</dbReference>
<comment type="caution">
    <text evidence="13">Lacks conserved residue(s) required for the propagation of feature annotation.</text>
</comment>
<evidence type="ECO:0000256" key="5">
    <source>
        <dbReference type="ARBA" id="ARBA00022659"/>
    </source>
</evidence>
<dbReference type="PANTHER" id="PTHR19325">
    <property type="entry name" value="COMPLEMENT COMPONENT-RELATED SUSHI DOMAIN-CONTAINING"/>
    <property type="match status" value="1"/>
</dbReference>